<sequence>MKHLRIIPTPEPAVELTPWMTCLEIEAIERLLHSDWHVLEYGSGGSTTWLSARVDRVTSIEHDQNWGGDIHQVASNVDLRLVPPEWPLKKRFGPAEPGQFESYVAAADDISPNLVIVDGRDRVRCAERWTRKSLVLLHDANRRRYQSLNLQFICESLAIVKP</sequence>
<reference evidence="1 2" key="1">
    <citation type="submission" date="2019-02" db="EMBL/GenBank/DDBJ databases">
        <title>Deep-cultivation of Planctomycetes and their phenomic and genomic characterization uncovers novel biology.</title>
        <authorList>
            <person name="Wiegand S."/>
            <person name="Jogler M."/>
            <person name="Boedeker C."/>
            <person name="Pinto D."/>
            <person name="Vollmers J."/>
            <person name="Rivas-Marin E."/>
            <person name="Kohn T."/>
            <person name="Peeters S.H."/>
            <person name="Heuer A."/>
            <person name="Rast P."/>
            <person name="Oberbeckmann S."/>
            <person name="Bunk B."/>
            <person name="Jeske O."/>
            <person name="Meyerdierks A."/>
            <person name="Storesund J.E."/>
            <person name="Kallscheuer N."/>
            <person name="Luecker S."/>
            <person name="Lage O.M."/>
            <person name="Pohl T."/>
            <person name="Merkel B.J."/>
            <person name="Hornburger P."/>
            <person name="Mueller R.-W."/>
            <person name="Bruemmer F."/>
            <person name="Labrenz M."/>
            <person name="Spormann A.M."/>
            <person name="Op Den Camp H."/>
            <person name="Overmann J."/>
            <person name="Amann R."/>
            <person name="Jetten M.S.M."/>
            <person name="Mascher T."/>
            <person name="Medema M.H."/>
            <person name="Devos D.P."/>
            <person name="Kaster A.-K."/>
            <person name="Ovreas L."/>
            <person name="Rohde M."/>
            <person name="Galperin M.Y."/>
            <person name="Jogler C."/>
        </authorList>
    </citation>
    <scope>NUCLEOTIDE SEQUENCE [LARGE SCALE GENOMIC DNA]</scope>
    <source>
        <strain evidence="1 2">CA85</strain>
    </source>
</reference>
<dbReference type="InterPro" id="IPR029063">
    <property type="entry name" value="SAM-dependent_MTases_sf"/>
</dbReference>
<gene>
    <name evidence="1" type="ORF">CA85_01600</name>
</gene>
<keyword evidence="2" id="KW-1185">Reference proteome</keyword>
<organism evidence="1 2">
    <name type="scientific">Allorhodopirellula solitaria</name>
    <dbReference type="NCBI Taxonomy" id="2527987"/>
    <lineage>
        <taxon>Bacteria</taxon>
        <taxon>Pseudomonadati</taxon>
        <taxon>Planctomycetota</taxon>
        <taxon>Planctomycetia</taxon>
        <taxon>Pirellulales</taxon>
        <taxon>Pirellulaceae</taxon>
        <taxon>Allorhodopirellula</taxon>
    </lineage>
</organism>
<accession>A0A5C5YJ28</accession>
<dbReference type="EMBL" id="SJPK01000001">
    <property type="protein sequence ID" value="TWT74874.1"/>
    <property type="molecule type" value="Genomic_DNA"/>
</dbReference>
<dbReference type="Proteomes" id="UP000318053">
    <property type="component" value="Unassembled WGS sequence"/>
</dbReference>
<dbReference type="Gene3D" id="3.40.50.150">
    <property type="entry name" value="Vaccinia Virus protein VP39"/>
    <property type="match status" value="1"/>
</dbReference>
<evidence type="ECO:0008006" key="3">
    <source>
        <dbReference type="Google" id="ProtNLM"/>
    </source>
</evidence>
<protein>
    <recommendedName>
        <fullName evidence="3">Class I SAM-dependent methyltransferase</fullName>
    </recommendedName>
</protein>
<comment type="caution">
    <text evidence="1">The sequence shown here is derived from an EMBL/GenBank/DDBJ whole genome shotgun (WGS) entry which is preliminary data.</text>
</comment>
<evidence type="ECO:0000313" key="1">
    <source>
        <dbReference type="EMBL" id="TWT74874.1"/>
    </source>
</evidence>
<name>A0A5C5YJ28_9BACT</name>
<evidence type="ECO:0000313" key="2">
    <source>
        <dbReference type="Proteomes" id="UP000318053"/>
    </source>
</evidence>
<proteinExistence type="predicted"/>
<dbReference type="AlphaFoldDB" id="A0A5C5YJ28"/>